<dbReference type="SMART" id="SM00547">
    <property type="entry name" value="ZnF_RBZ"/>
    <property type="match status" value="4"/>
</dbReference>
<keyword evidence="5" id="KW-0677">Repeat</keyword>
<evidence type="ECO:0000256" key="6">
    <source>
        <dbReference type="ARBA" id="ARBA00022771"/>
    </source>
</evidence>
<dbReference type="PhylomeDB" id="B4JNF8"/>
<dbReference type="HOGENOM" id="CLU_003001_3_0_1"/>
<dbReference type="SUPFAM" id="SSF90209">
    <property type="entry name" value="Ran binding protein zinc finger-like"/>
    <property type="match status" value="1"/>
</dbReference>
<dbReference type="STRING" id="7222.B4JNF8"/>
<evidence type="ECO:0000313" key="16">
    <source>
        <dbReference type="EMBL" id="EDV92251.1"/>
    </source>
</evidence>
<dbReference type="PRINTS" id="PR00704">
    <property type="entry name" value="CALPAIN"/>
</dbReference>
<dbReference type="FunCoup" id="B4JNF8">
    <property type="interactions" value="415"/>
</dbReference>
<dbReference type="PANTHER" id="PTHR10183">
    <property type="entry name" value="CALPAIN"/>
    <property type="match status" value="1"/>
</dbReference>
<protein>
    <submittedName>
        <fullName evidence="16">GH24811</fullName>
    </submittedName>
</protein>
<dbReference type="InParanoid" id="B4JNF8"/>
<feature type="domain" description="Calpain catalytic" evidence="15">
    <location>
        <begin position="665"/>
        <end position="973"/>
    </location>
</feature>
<dbReference type="AlphaFoldDB" id="B4JNF8"/>
<feature type="region of interest" description="Disordered" evidence="13">
    <location>
        <begin position="501"/>
        <end position="546"/>
    </location>
</feature>
<dbReference type="EMBL" id="CH916371">
    <property type="protein sequence ID" value="EDV92251.1"/>
    <property type="molecule type" value="Genomic_DNA"/>
</dbReference>
<name>B4JNF8_DROGR</name>
<evidence type="ECO:0000313" key="17">
    <source>
        <dbReference type="Proteomes" id="UP000001070"/>
    </source>
</evidence>
<feature type="domain" description="RanBP2-type" evidence="14">
    <location>
        <begin position="386"/>
        <end position="416"/>
    </location>
</feature>
<feature type="compositionally biased region" description="Low complexity" evidence="13">
    <location>
        <begin position="11"/>
        <end position="21"/>
    </location>
</feature>
<feature type="compositionally biased region" description="Low complexity" evidence="13">
    <location>
        <begin position="62"/>
        <end position="81"/>
    </location>
</feature>
<feature type="region of interest" description="Disordered" evidence="13">
    <location>
        <begin position="1"/>
        <end position="41"/>
    </location>
</feature>
<dbReference type="Gene3D" id="3.90.70.10">
    <property type="entry name" value="Cysteine proteinases"/>
    <property type="match status" value="1"/>
</dbReference>
<feature type="region of interest" description="Disordered" evidence="13">
    <location>
        <begin position="56"/>
        <end position="129"/>
    </location>
</feature>
<dbReference type="PROSITE" id="PS00139">
    <property type="entry name" value="THIOL_PROTEASE_CYS"/>
    <property type="match status" value="1"/>
</dbReference>
<dbReference type="InterPro" id="IPR036443">
    <property type="entry name" value="Znf_RanBP2_sf"/>
</dbReference>
<dbReference type="CDD" id="cd00044">
    <property type="entry name" value="CysPc"/>
    <property type="match status" value="1"/>
</dbReference>
<organism evidence="17">
    <name type="scientific">Drosophila grimshawi</name>
    <name type="common">Hawaiian fruit fly</name>
    <name type="synonym">Idiomyia grimshawi</name>
    <dbReference type="NCBI Taxonomy" id="7222"/>
    <lineage>
        <taxon>Eukaryota</taxon>
        <taxon>Metazoa</taxon>
        <taxon>Ecdysozoa</taxon>
        <taxon>Arthropoda</taxon>
        <taxon>Hexapoda</taxon>
        <taxon>Insecta</taxon>
        <taxon>Pterygota</taxon>
        <taxon>Neoptera</taxon>
        <taxon>Endopterygota</taxon>
        <taxon>Diptera</taxon>
        <taxon>Brachycera</taxon>
        <taxon>Muscomorpha</taxon>
        <taxon>Ephydroidea</taxon>
        <taxon>Drosophilidae</taxon>
        <taxon>Drosophila</taxon>
        <taxon>Hawaiian Drosophila</taxon>
    </lineage>
</organism>
<dbReference type="SUPFAM" id="SSF54001">
    <property type="entry name" value="Cysteine proteinases"/>
    <property type="match status" value="1"/>
</dbReference>
<dbReference type="Gene3D" id="4.10.1060.10">
    <property type="entry name" value="Zinc finger, RanBP2-type"/>
    <property type="match status" value="1"/>
</dbReference>
<feature type="compositionally biased region" description="Low complexity" evidence="13">
    <location>
        <begin position="451"/>
        <end position="475"/>
    </location>
</feature>
<evidence type="ECO:0000256" key="11">
    <source>
        <dbReference type="PROSITE-ProRule" id="PRU00239"/>
    </source>
</evidence>
<dbReference type="InterPro" id="IPR022684">
    <property type="entry name" value="Calpain_cysteine_protease"/>
</dbReference>
<keyword evidence="8 11" id="KW-0788">Thiol protease</keyword>
<dbReference type="PROSITE" id="PS50203">
    <property type="entry name" value="CALPAIN_CAT"/>
    <property type="match status" value="1"/>
</dbReference>
<dbReference type="GO" id="GO:0005737">
    <property type="term" value="C:cytoplasm"/>
    <property type="evidence" value="ECO:0007669"/>
    <property type="project" value="TreeGrafter"/>
</dbReference>
<evidence type="ECO:0000256" key="5">
    <source>
        <dbReference type="ARBA" id="ARBA00022737"/>
    </source>
</evidence>
<feature type="domain" description="RanBP2-type" evidence="14">
    <location>
        <begin position="345"/>
        <end position="375"/>
    </location>
</feature>
<dbReference type="OMA" id="PGHVYKS"/>
<feature type="domain" description="RanBP2-type" evidence="14">
    <location>
        <begin position="579"/>
        <end position="608"/>
    </location>
</feature>
<dbReference type="PROSITE" id="PS01358">
    <property type="entry name" value="ZF_RANBP2_1"/>
    <property type="match status" value="3"/>
</dbReference>
<dbReference type="eggNOG" id="KOG0045">
    <property type="taxonomic scope" value="Eukaryota"/>
</dbReference>
<keyword evidence="9" id="KW-0862">Zinc</keyword>
<dbReference type="FunFam" id="2.30.30.380:FF:000022">
    <property type="entry name" value="calpain-D isoform X3"/>
    <property type="match status" value="1"/>
</dbReference>
<keyword evidence="17" id="KW-1185">Reference proteome</keyword>
<feature type="active site" evidence="10 11">
    <location>
        <position position="731"/>
    </location>
</feature>
<keyword evidence="4" id="KW-0479">Metal-binding</keyword>
<dbReference type="PROSITE" id="PS50199">
    <property type="entry name" value="ZF_RANBP2_2"/>
    <property type="match status" value="3"/>
</dbReference>
<evidence type="ECO:0000256" key="3">
    <source>
        <dbReference type="ARBA" id="ARBA00022670"/>
    </source>
</evidence>
<dbReference type="GO" id="GO:0004198">
    <property type="term" value="F:calcium-dependent cysteine-type endopeptidase activity"/>
    <property type="evidence" value="ECO:0007669"/>
    <property type="project" value="InterPro"/>
</dbReference>
<keyword evidence="2" id="KW-0597">Phosphoprotein</keyword>
<evidence type="ECO:0000256" key="2">
    <source>
        <dbReference type="ARBA" id="ARBA00022553"/>
    </source>
</evidence>
<evidence type="ECO:0000256" key="4">
    <source>
        <dbReference type="ARBA" id="ARBA00022723"/>
    </source>
</evidence>
<gene>
    <name evidence="16" type="primary">Dgri\GH24811</name>
    <name evidence="16" type="ORF">Dgri_GH24811</name>
</gene>
<dbReference type="FunFam" id="3.90.70.10:FF:000010">
    <property type="entry name" value="Calpain 15"/>
    <property type="match status" value="1"/>
</dbReference>
<dbReference type="Gene3D" id="2.30.30.380">
    <property type="entry name" value="Zn-finger domain of Sec23/24"/>
    <property type="match status" value="1"/>
</dbReference>
<feature type="compositionally biased region" description="Polar residues" evidence="13">
    <location>
        <begin position="82"/>
        <end position="94"/>
    </location>
</feature>
<dbReference type="InterPro" id="IPR001300">
    <property type="entry name" value="Peptidase_C2_calpain_cat"/>
</dbReference>
<dbReference type="GO" id="GO:0008270">
    <property type="term" value="F:zinc ion binding"/>
    <property type="evidence" value="ECO:0007669"/>
    <property type="project" value="UniProtKB-KW"/>
</dbReference>
<reference evidence="16 17" key="1">
    <citation type="journal article" date="2007" name="Nature">
        <title>Evolution of genes and genomes on the Drosophila phylogeny.</title>
        <authorList>
            <consortium name="Drosophila 12 Genomes Consortium"/>
            <person name="Clark A.G."/>
            <person name="Eisen M.B."/>
            <person name="Smith D.R."/>
            <person name="Bergman C.M."/>
            <person name="Oliver B."/>
            <person name="Markow T.A."/>
            <person name="Kaufman T.C."/>
            <person name="Kellis M."/>
            <person name="Gelbart W."/>
            <person name="Iyer V.N."/>
            <person name="Pollard D.A."/>
            <person name="Sackton T.B."/>
            <person name="Larracuente A.M."/>
            <person name="Singh N.D."/>
            <person name="Abad J.P."/>
            <person name="Abt D.N."/>
            <person name="Adryan B."/>
            <person name="Aguade M."/>
            <person name="Akashi H."/>
            <person name="Anderson W.W."/>
            <person name="Aquadro C.F."/>
            <person name="Ardell D.H."/>
            <person name="Arguello R."/>
            <person name="Artieri C.G."/>
            <person name="Barbash D.A."/>
            <person name="Barker D."/>
            <person name="Barsanti P."/>
            <person name="Batterham P."/>
            <person name="Batzoglou S."/>
            <person name="Begun D."/>
            <person name="Bhutkar A."/>
            <person name="Blanco E."/>
            <person name="Bosak S.A."/>
            <person name="Bradley R.K."/>
            <person name="Brand A.D."/>
            <person name="Brent M.R."/>
            <person name="Brooks A.N."/>
            <person name="Brown R.H."/>
            <person name="Butlin R.K."/>
            <person name="Caggese C."/>
            <person name="Calvi B.R."/>
            <person name="Bernardo de Carvalho A."/>
            <person name="Caspi A."/>
            <person name="Castrezana S."/>
            <person name="Celniker S.E."/>
            <person name="Chang J.L."/>
            <person name="Chapple C."/>
            <person name="Chatterji S."/>
            <person name="Chinwalla A."/>
            <person name="Civetta A."/>
            <person name="Clifton S.W."/>
            <person name="Comeron J.M."/>
            <person name="Costello J.C."/>
            <person name="Coyne J.A."/>
            <person name="Daub J."/>
            <person name="David R.G."/>
            <person name="Delcher A.L."/>
            <person name="Delehaunty K."/>
            <person name="Do C.B."/>
            <person name="Ebling H."/>
            <person name="Edwards K."/>
            <person name="Eickbush T."/>
            <person name="Evans J.D."/>
            <person name="Filipski A."/>
            <person name="Findeiss S."/>
            <person name="Freyhult E."/>
            <person name="Fulton L."/>
            <person name="Fulton R."/>
            <person name="Garcia A.C."/>
            <person name="Gardiner A."/>
            <person name="Garfield D.A."/>
            <person name="Garvin B.E."/>
            <person name="Gibson G."/>
            <person name="Gilbert D."/>
            <person name="Gnerre S."/>
            <person name="Godfrey J."/>
            <person name="Good R."/>
            <person name="Gotea V."/>
            <person name="Gravely B."/>
            <person name="Greenberg A.J."/>
            <person name="Griffiths-Jones S."/>
            <person name="Gross S."/>
            <person name="Guigo R."/>
            <person name="Gustafson E.A."/>
            <person name="Haerty W."/>
            <person name="Hahn M.W."/>
            <person name="Halligan D.L."/>
            <person name="Halpern A.L."/>
            <person name="Halter G.M."/>
            <person name="Han M.V."/>
            <person name="Heger A."/>
            <person name="Hillier L."/>
            <person name="Hinrichs A.S."/>
            <person name="Holmes I."/>
            <person name="Hoskins R.A."/>
            <person name="Hubisz M.J."/>
            <person name="Hultmark D."/>
            <person name="Huntley M.A."/>
            <person name="Jaffe D.B."/>
            <person name="Jagadeeshan S."/>
            <person name="Jeck W.R."/>
            <person name="Johnson J."/>
            <person name="Jones C.D."/>
            <person name="Jordan W.C."/>
            <person name="Karpen G.H."/>
            <person name="Kataoka E."/>
            <person name="Keightley P.D."/>
            <person name="Kheradpour P."/>
            <person name="Kirkness E.F."/>
            <person name="Koerich L.B."/>
            <person name="Kristiansen K."/>
            <person name="Kudrna D."/>
            <person name="Kulathinal R.J."/>
            <person name="Kumar S."/>
            <person name="Kwok R."/>
            <person name="Lander E."/>
            <person name="Langley C.H."/>
            <person name="Lapoint R."/>
            <person name="Lazzaro B.P."/>
            <person name="Lee S.J."/>
            <person name="Levesque L."/>
            <person name="Li R."/>
            <person name="Lin C.F."/>
            <person name="Lin M.F."/>
            <person name="Lindblad-Toh K."/>
            <person name="Llopart A."/>
            <person name="Long M."/>
            <person name="Low L."/>
            <person name="Lozovsky E."/>
            <person name="Lu J."/>
            <person name="Luo M."/>
            <person name="Machado C.A."/>
            <person name="Makalowski W."/>
            <person name="Marzo M."/>
            <person name="Matsuda M."/>
            <person name="Matzkin L."/>
            <person name="McAllister B."/>
            <person name="McBride C.S."/>
            <person name="McKernan B."/>
            <person name="McKernan K."/>
            <person name="Mendez-Lago M."/>
            <person name="Minx P."/>
            <person name="Mollenhauer M.U."/>
            <person name="Montooth K."/>
            <person name="Mount S.M."/>
            <person name="Mu X."/>
            <person name="Myers E."/>
            <person name="Negre B."/>
            <person name="Newfeld S."/>
            <person name="Nielsen R."/>
            <person name="Noor M.A."/>
            <person name="O'Grady P."/>
            <person name="Pachter L."/>
            <person name="Papaceit M."/>
            <person name="Parisi M.J."/>
            <person name="Parisi M."/>
            <person name="Parts L."/>
            <person name="Pedersen J.S."/>
            <person name="Pesole G."/>
            <person name="Phillippy A.M."/>
            <person name="Ponting C.P."/>
            <person name="Pop M."/>
            <person name="Porcelli D."/>
            <person name="Powell J.R."/>
            <person name="Prohaska S."/>
            <person name="Pruitt K."/>
            <person name="Puig M."/>
            <person name="Quesneville H."/>
            <person name="Ram K.R."/>
            <person name="Rand D."/>
            <person name="Rasmussen M.D."/>
            <person name="Reed L.K."/>
            <person name="Reenan R."/>
            <person name="Reily A."/>
            <person name="Remington K.A."/>
            <person name="Rieger T.T."/>
            <person name="Ritchie M.G."/>
            <person name="Robin C."/>
            <person name="Rogers Y.H."/>
            <person name="Rohde C."/>
            <person name="Rozas J."/>
            <person name="Rubenfield M.J."/>
            <person name="Ruiz A."/>
            <person name="Russo S."/>
            <person name="Salzberg S.L."/>
            <person name="Sanchez-Gracia A."/>
            <person name="Saranga D.J."/>
            <person name="Sato H."/>
            <person name="Schaeffer S.W."/>
            <person name="Schatz M.C."/>
            <person name="Schlenke T."/>
            <person name="Schwartz R."/>
            <person name="Segarra C."/>
            <person name="Singh R.S."/>
            <person name="Sirot L."/>
            <person name="Sirota M."/>
            <person name="Sisneros N.B."/>
            <person name="Smith C.D."/>
            <person name="Smith T.F."/>
            <person name="Spieth J."/>
            <person name="Stage D.E."/>
            <person name="Stark A."/>
            <person name="Stephan W."/>
            <person name="Strausberg R.L."/>
            <person name="Strempel S."/>
            <person name="Sturgill D."/>
            <person name="Sutton G."/>
            <person name="Sutton G.G."/>
            <person name="Tao W."/>
            <person name="Teichmann S."/>
            <person name="Tobari Y.N."/>
            <person name="Tomimura Y."/>
            <person name="Tsolas J.M."/>
            <person name="Valente V.L."/>
            <person name="Venter E."/>
            <person name="Venter J.C."/>
            <person name="Vicario S."/>
            <person name="Vieira F.G."/>
            <person name="Vilella A.J."/>
            <person name="Villasante A."/>
            <person name="Walenz B."/>
            <person name="Wang J."/>
            <person name="Wasserman M."/>
            <person name="Watts T."/>
            <person name="Wilson D."/>
            <person name="Wilson R.K."/>
            <person name="Wing R.A."/>
            <person name="Wolfner M.F."/>
            <person name="Wong A."/>
            <person name="Wong G.K."/>
            <person name="Wu C.I."/>
            <person name="Wu G."/>
            <person name="Yamamoto D."/>
            <person name="Yang H.P."/>
            <person name="Yang S.P."/>
            <person name="Yorke J.A."/>
            <person name="Yoshida K."/>
            <person name="Zdobnov E."/>
            <person name="Zhang P."/>
            <person name="Zhang Y."/>
            <person name="Zimin A.V."/>
            <person name="Baldwin J."/>
            <person name="Abdouelleil A."/>
            <person name="Abdulkadir J."/>
            <person name="Abebe A."/>
            <person name="Abera B."/>
            <person name="Abreu J."/>
            <person name="Acer S.C."/>
            <person name="Aftuck L."/>
            <person name="Alexander A."/>
            <person name="An P."/>
            <person name="Anderson E."/>
            <person name="Anderson S."/>
            <person name="Arachi H."/>
            <person name="Azer M."/>
            <person name="Bachantsang P."/>
            <person name="Barry A."/>
            <person name="Bayul T."/>
            <person name="Berlin A."/>
            <person name="Bessette D."/>
            <person name="Bloom T."/>
            <person name="Blye J."/>
            <person name="Boguslavskiy L."/>
            <person name="Bonnet C."/>
            <person name="Boukhgalter B."/>
            <person name="Bourzgui I."/>
            <person name="Brown A."/>
            <person name="Cahill P."/>
            <person name="Channer S."/>
            <person name="Cheshatsang Y."/>
            <person name="Chuda L."/>
            <person name="Citroen M."/>
            <person name="Collymore A."/>
            <person name="Cooke P."/>
            <person name="Costello M."/>
            <person name="D'Aco K."/>
            <person name="Daza R."/>
            <person name="De Haan G."/>
            <person name="DeGray S."/>
            <person name="DeMaso C."/>
            <person name="Dhargay N."/>
            <person name="Dooley K."/>
            <person name="Dooley E."/>
            <person name="Doricent M."/>
            <person name="Dorje P."/>
            <person name="Dorjee K."/>
            <person name="Dupes A."/>
            <person name="Elong R."/>
            <person name="Falk J."/>
            <person name="Farina A."/>
            <person name="Faro S."/>
            <person name="Ferguson D."/>
            <person name="Fisher S."/>
            <person name="Foley C.D."/>
            <person name="Franke A."/>
            <person name="Friedrich D."/>
            <person name="Gadbois L."/>
            <person name="Gearin G."/>
            <person name="Gearin C.R."/>
            <person name="Giannoukos G."/>
            <person name="Goode T."/>
            <person name="Graham J."/>
            <person name="Grandbois E."/>
            <person name="Grewal S."/>
            <person name="Gyaltsen K."/>
            <person name="Hafez N."/>
            <person name="Hagos B."/>
            <person name="Hall J."/>
            <person name="Henson C."/>
            <person name="Hollinger A."/>
            <person name="Honan T."/>
            <person name="Huard M.D."/>
            <person name="Hughes L."/>
            <person name="Hurhula B."/>
            <person name="Husby M.E."/>
            <person name="Kamat A."/>
            <person name="Kanga B."/>
            <person name="Kashin S."/>
            <person name="Khazanovich D."/>
            <person name="Kisner P."/>
            <person name="Lance K."/>
            <person name="Lara M."/>
            <person name="Lee W."/>
            <person name="Lennon N."/>
            <person name="Letendre F."/>
            <person name="LeVine R."/>
            <person name="Lipovsky A."/>
            <person name="Liu X."/>
            <person name="Liu J."/>
            <person name="Liu S."/>
            <person name="Lokyitsang T."/>
            <person name="Lokyitsang Y."/>
            <person name="Lubonja R."/>
            <person name="Lui A."/>
            <person name="MacDonald P."/>
            <person name="Magnisalis V."/>
            <person name="Maru K."/>
            <person name="Matthews C."/>
            <person name="McCusker W."/>
            <person name="McDonough S."/>
            <person name="Mehta T."/>
            <person name="Meldrim J."/>
            <person name="Meneus L."/>
            <person name="Mihai O."/>
            <person name="Mihalev A."/>
            <person name="Mihova T."/>
            <person name="Mittelman R."/>
            <person name="Mlenga V."/>
            <person name="Montmayeur A."/>
            <person name="Mulrain L."/>
            <person name="Navidi A."/>
            <person name="Naylor J."/>
            <person name="Negash T."/>
            <person name="Nguyen T."/>
            <person name="Nguyen N."/>
            <person name="Nicol R."/>
            <person name="Norbu C."/>
            <person name="Norbu N."/>
            <person name="Novod N."/>
            <person name="O'Neill B."/>
            <person name="Osman S."/>
            <person name="Markiewicz E."/>
            <person name="Oyono O.L."/>
            <person name="Patti C."/>
            <person name="Phunkhang P."/>
            <person name="Pierre F."/>
            <person name="Priest M."/>
            <person name="Raghuraman S."/>
            <person name="Rege F."/>
            <person name="Reyes R."/>
            <person name="Rise C."/>
            <person name="Rogov P."/>
            <person name="Ross K."/>
            <person name="Ryan E."/>
            <person name="Settipalli S."/>
            <person name="Shea T."/>
            <person name="Sherpa N."/>
            <person name="Shi L."/>
            <person name="Shih D."/>
            <person name="Sparrow T."/>
            <person name="Spaulding J."/>
            <person name="Stalker J."/>
            <person name="Stange-Thomann N."/>
            <person name="Stavropoulos S."/>
            <person name="Stone C."/>
            <person name="Strader C."/>
            <person name="Tesfaye S."/>
            <person name="Thomson T."/>
            <person name="Thoulutsang Y."/>
            <person name="Thoulutsang D."/>
            <person name="Topham K."/>
            <person name="Topping I."/>
            <person name="Tsamla T."/>
            <person name="Vassiliev H."/>
            <person name="Vo A."/>
            <person name="Wangchuk T."/>
            <person name="Wangdi T."/>
            <person name="Weiand M."/>
            <person name="Wilkinson J."/>
            <person name="Wilson A."/>
            <person name="Yadav S."/>
            <person name="Young G."/>
            <person name="Yu Q."/>
            <person name="Zembek L."/>
            <person name="Zhong D."/>
            <person name="Zimmer A."/>
            <person name="Zwirko Z."/>
            <person name="Jaffe D.B."/>
            <person name="Alvarez P."/>
            <person name="Brockman W."/>
            <person name="Butler J."/>
            <person name="Chin C."/>
            <person name="Gnerre S."/>
            <person name="Grabherr M."/>
            <person name="Kleber M."/>
            <person name="Mauceli E."/>
            <person name="MacCallum I."/>
        </authorList>
    </citation>
    <scope>NUCLEOTIDE SEQUENCE [LARGE SCALE GENOMIC DNA]</scope>
    <source>
        <strain evidence="17">Tucson 15287-2541.00</strain>
    </source>
</reference>
<evidence type="ECO:0000256" key="9">
    <source>
        <dbReference type="ARBA" id="ARBA00022833"/>
    </source>
</evidence>
<dbReference type="InterPro" id="IPR001876">
    <property type="entry name" value="Znf_RanBP2"/>
</dbReference>
<keyword evidence="3 11" id="KW-0645">Protease</keyword>
<sequence>MRQPHPKLREANSNSNSSAPNLERNGAGSGSGSGSGSSQFTIPRNGVFIAVNDWSEPATRGSSNSTNSSSSSCSGNNRNPNQSAANMQHCDTTYNNNNSSNNSSSSSSNNINHNNNNNNNCSNNSSGSSKLNQQLYENECVAIAQQQQLQQLQQQQQIKTEPMAPIYAQVNKQHKLHKKKLSNDTAAATTTTALQLGNNNRGATVSATASTTTGPSAATISDFYNASEHSIYAKVWKGPRKTTESKITHEGLPGASAIPANSSRLIPQASRNDNKQQPMMLLHGSRKMWTCGKCSYAYNRLWSESCEMCETVSKQYNSTTADPTTAAAAAVAASSLGAAVSLEPRSDEPWTCKKCTLVNYSTAMACIVCGGSKLKSISSIEDMTLRKGEFWTCSHCTLKNSLAVGLCSACKSMRLLPVDSVRERPDGQSYEEQDAAAAQPIGELNTPTPTQQQQQQQQQPQQQQQQSQQQQQQLQLPLVAHRISRSPSPRAVALPAPPAIAATSSSQQLQLQQQQQQQQQHHQQLQQQRSSSGAIPKRHSTGGSIVPRNISIAGMAMPSSAASSSYNLQQQQHQPLSMSVKKWQCPACTYENCAASVVCDICSSPRGLVNAVLTDALARKSMRVTSLTEIRQESKLMENLRQLEETEALTKWQNIIQYCRDNSELFVDDSFPPAPKSLYYNPASSVTDGGNPVVQWRRPHEINCDGGAYPPWAVFRTPLPSDICQGVLGNCWLLSALAVLAEREDLVKEVLVTKEICAQGAYQVRLCKDGKWTTVLVDDLLPCDKRGHLVYSQAKRKQLWVPLIEKAVAKIHGCYEALVSGRAIEGLATLTGAPCESIPLQASSLPMPSEDELDKDLIWAQLLSSRCVRFLMGASCGGGNMKVDEEEYQHKGLRPRHAYSVLDVKDIQGHRLLKLRNPWGHYSWRGDWSDDSSLWTDDLRDNLMPHGASEGVFWISFEDVLNYFDCIDICKVRSGWNEVRLQGTLQPLCSISCVLLTVLEPTEAEFTLFQEGQRNSEKSQRSQLDLCVVIFRTRSPAAPEIGRLVEHSKRQVRGFVGCHKMLERDIYLLVCLAFNHWHTGIEDPHQYPQCILAIHSSKRLLVEQITPSPHLLADAIISLTLTKGQRHEGREGMTAYYLTKGWAGLVVMVENRHENKWIHVKCDCQESYNVVSTRGELKTVDSVPPLQRQVIIVLTQLEGSGGFSIAHRLTHRLANSRGLHDWGPPGATHCPPIENVHGLHAPRLIT</sequence>
<accession>B4JNF8</accession>
<dbReference type="SMART" id="SM00230">
    <property type="entry name" value="CysPc"/>
    <property type="match status" value="1"/>
</dbReference>
<evidence type="ECO:0000256" key="10">
    <source>
        <dbReference type="PIRSR" id="PIRSR622684-1"/>
    </source>
</evidence>
<dbReference type="InterPro" id="IPR000169">
    <property type="entry name" value="Pept_cys_AS"/>
</dbReference>
<evidence type="ECO:0000256" key="1">
    <source>
        <dbReference type="ARBA" id="ARBA00007623"/>
    </source>
</evidence>
<dbReference type="Pfam" id="PF00641">
    <property type="entry name" value="Zn_ribbon_RanBP"/>
    <property type="match status" value="4"/>
</dbReference>
<evidence type="ECO:0000256" key="12">
    <source>
        <dbReference type="PROSITE-ProRule" id="PRU00322"/>
    </source>
</evidence>
<feature type="compositionally biased region" description="Low complexity" evidence="13">
    <location>
        <begin position="95"/>
        <end position="129"/>
    </location>
</feature>
<evidence type="ECO:0000259" key="14">
    <source>
        <dbReference type="PROSITE" id="PS50199"/>
    </source>
</evidence>
<evidence type="ECO:0000259" key="15">
    <source>
        <dbReference type="PROSITE" id="PS50203"/>
    </source>
</evidence>
<dbReference type="Pfam" id="PF00648">
    <property type="entry name" value="Peptidase_C2"/>
    <property type="match status" value="1"/>
</dbReference>
<keyword evidence="6 12" id="KW-0863">Zinc-finger</keyword>
<dbReference type="PANTHER" id="PTHR10183:SF382">
    <property type="entry name" value="CALPAIN-15"/>
    <property type="match status" value="1"/>
</dbReference>
<feature type="compositionally biased region" description="Low complexity" evidence="13">
    <location>
        <begin position="501"/>
        <end position="528"/>
    </location>
</feature>
<feature type="region of interest" description="Disordered" evidence="13">
    <location>
        <begin position="442"/>
        <end position="476"/>
    </location>
</feature>
<dbReference type="OrthoDB" id="424753at2759"/>
<feature type="active site" evidence="10 11">
    <location>
        <position position="917"/>
    </location>
</feature>
<evidence type="ECO:0000256" key="8">
    <source>
        <dbReference type="ARBA" id="ARBA00022807"/>
    </source>
</evidence>
<dbReference type="Proteomes" id="UP000001070">
    <property type="component" value="Unassembled WGS sequence"/>
</dbReference>
<feature type="active site" evidence="10 11">
    <location>
        <position position="897"/>
    </location>
</feature>
<evidence type="ECO:0000256" key="7">
    <source>
        <dbReference type="ARBA" id="ARBA00022801"/>
    </source>
</evidence>
<keyword evidence="7 11" id="KW-0378">Hydrolase</keyword>
<comment type="similarity">
    <text evidence="1">Belongs to the peptidase C2 family.</text>
</comment>
<dbReference type="InterPro" id="IPR038765">
    <property type="entry name" value="Papain-like_cys_pep_sf"/>
</dbReference>
<proteinExistence type="inferred from homology"/>
<dbReference type="GO" id="GO:0006508">
    <property type="term" value="P:proteolysis"/>
    <property type="evidence" value="ECO:0007669"/>
    <property type="project" value="UniProtKB-KW"/>
</dbReference>
<evidence type="ECO:0000256" key="13">
    <source>
        <dbReference type="SAM" id="MobiDB-lite"/>
    </source>
</evidence>